<dbReference type="PANTHER" id="PTHR44068">
    <property type="entry name" value="ZGC:194242"/>
    <property type="match status" value="1"/>
</dbReference>
<dbReference type="InterPro" id="IPR050447">
    <property type="entry name" value="Erg6_SMT_methyltransf"/>
</dbReference>
<dbReference type="PANTHER" id="PTHR44068:SF1">
    <property type="entry name" value="HYPOTHETICAL LOC100005854"/>
    <property type="match status" value="1"/>
</dbReference>
<accession>A0A4R4ED26</accession>
<gene>
    <name evidence="3" type="ORF">E0485_09940</name>
</gene>
<keyword evidence="4" id="KW-1185">Reference proteome</keyword>
<keyword evidence="3" id="KW-0489">Methyltransferase</keyword>
<evidence type="ECO:0000259" key="2">
    <source>
        <dbReference type="Pfam" id="PF08241"/>
    </source>
</evidence>
<comment type="caution">
    <text evidence="3">The sequence shown here is derived from an EMBL/GenBank/DDBJ whole genome shotgun (WGS) entry which is preliminary data.</text>
</comment>
<name>A0A4R4ED26_9BACL</name>
<dbReference type="Proteomes" id="UP000295418">
    <property type="component" value="Unassembled WGS sequence"/>
</dbReference>
<dbReference type="InterPro" id="IPR029063">
    <property type="entry name" value="SAM-dependent_MTases_sf"/>
</dbReference>
<proteinExistence type="predicted"/>
<dbReference type="CDD" id="cd02440">
    <property type="entry name" value="AdoMet_MTases"/>
    <property type="match status" value="1"/>
</dbReference>
<evidence type="ECO:0000313" key="3">
    <source>
        <dbReference type="EMBL" id="TCZ77866.1"/>
    </source>
</evidence>
<dbReference type="GO" id="GO:0003838">
    <property type="term" value="F:sterol 24-C-methyltransferase activity"/>
    <property type="evidence" value="ECO:0007669"/>
    <property type="project" value="TreeGrafter"/>
</dbReference>
<dbReference type="OrthoDB" id="43862at2"/>
<sequence length="193" mass="21781">MNYLSSQGANPTGFVGSVVTKIWSNYFRDLSEWTLASVDLDEQHTILDVGFGGGANIKYIKEHNNESIVYGIDVSEEAVKTATDLNRKYVDSGEVILTINDVAYMQFEDELFDLVVATQTHIYWEELEKGLSECYRVLKHNGTLLITSEIDKIEYHLPEYKNPNDFVSLLGATGFTDVNVKTSNNYVAFICKK</sequence>
<dbReference type="Pfam" id="PF08241">
    <property type="entry name" value="Methyltransf_11"/>
    <property type="match status" value="1"/>
</dbReference>
<dbReference type="EMBL" id="SKFG01000008">
    <property type="protein sequence ID" value="TCZ77866.1"/>
    <property type="molecule type" value="Genomic_DNA"/>
</dbReference>
<evidence type="ECO:0000313" key="4">
    <source>
        <dbReference type="Proteomes" id="UP000295418"/>
    </source>
</evidence>
<reference evidence="3 4" key="1">
    <citation type="submission" date="2019-03" db="EMBL/GenBank/DDBJ databases">
        <authorList>
            <person name="Kim M.K.M."/>
        </authorList>
    </citation>
    <scope>NUCLEOTIDE SEQUENCE [LARGE SCALE GENOMIC DNA]</scope>
    <source>
        <strain evidence="3 4">18JY21-1</strain>
    </source>
</reference>
<dbReference type="InterPro" id="IPR013216">
    <property type="entry name" value="Methyltransf_11"/>
</dbReference>
<dbReference type="SUPFAM" id="SSF53335">
    <property type="entry name" value="S-adenosyl-L-methionine-dependent methyltransferases"/>
    <property type="match status" value="1"/>
</dbReference>
<evidence type="ECO:0000256" key="1">
    <source>
        <dbReference type="ARBA" id="ARBA00022679"/>
    </source>
</evidence>
<dbReference type="AlphaFoldDB" id="A0A4R4ED26"/>
<dbReference type="GO" id="GO:0016126">
    <property type="term" value="P:sterol biosynthetic process"/>
    <property type="evidence" value="ECO:0007669"/>
    <property type="project" value="TreeGrafter"/>
</dbReference>
<organism evidence="3 4">
    <name type="scientific">Paenibacillus albiflavus</name>
    <dbReference type="NCBI Taxonomy" id="2545760"/>
    <lineage>
        <taxon>Bacteria</taxon>
        <taxon>Bacillati</taxon>
        <taxon>Bacillota</taxon>
        <taxon>Bacilli</taxon>
        <taxon>Bacillales</taxon>
        <taxon>Paenibacillaceae</taxon>
        <taxon>Paenibacillus</taxon>
    </lineage>
</organism>
<dbReference type="Gene3D" id="3.40.50.150">
    <property type="entry name" value="Vaccinia Virus protein VP39"/>
    <property type="match status" value="1"/>
</dbReference>
<keyword evidence="1 3" id="KW-0808">Transferase</keyword>
<protein>
    <submittedName>
        <fullName evidence="3">Class I SAM-dependent methyltransferase</fullName>
    </submittedName>
</protein>
<dbReference type="GO" id="GO:0032259">
    <property type="term" value="P:methylation"/>
    <property type="evidence" value="ECO:0007669"/>
    <property type="project" value="UniProtKB-KW"/>
</dbReference>
<feature type="domain" description="Methyltransferase type 11" evidence="2">
    <location>
        <begin position="47"/>
        <end position="146"/>
    </location>
</feature>